<dbReference type="PANTHER" id="PTHR30531">
    <property type="entry name" value="FLAGELLAR BIOSYNTHETIC PROTEIN FLHB"/>
    <property type="match status" value="1"/>
</dbReference>
<evidence type="ECO:0000313" key="15">
    <source>
        <dbReference type="EMBL" id="MET3528278.1"/>
    </source>
</evidence>
<feature type="region of interest" description="Disordered" evidence="14">
    <location>
        <begin position="1"/>
        <end position="26"/>
    </location>
</feature>
<keyword evidence="8 13" id="KW-0653">Protein transport</keyword>
<sequence length="361" mass="39233">MADEQDTDSKTEEATPSKLQKAREKGDVAKTQDLGMVASFAGVAAVIALAGGSFSRNLAAELLPFIASPDSISLEGHGAINVAQRAAHAAAPILIGVMAVAALMGAGGNLIQTGLLFSPEKLKPDWKKVSPMAGLKRILGPDGLMQFVKSLAKVVMVGWVGWMVMKPYIQPLRDLATLEPAAMLPLMTDILRRLVFAAAGLMLVIAGFDWFWQRSRFLKRMRMTKEEQKEEFKNSEGDPHIKAKRRQIAIQRSRRRMMAAVPEATMVIMNPTHYAVALRYEAGETAAPQCVAKGMDAIALKIRALAEEHGVPVIEDPPLARALYAAVELDDFIPPAHYEAVAKLIGFIMQNSARVAARARN</sequence>
<comment type="caution">
    <text evidence="15">The sequence shown here is derived from an EMBL/GenBank/DDBJ whole genome shotgun (WGS) entry which is preliminary data.</text>
</comment>
<dbReference type="InterPro" id="IPR006135">
    <property type="entry name" value="T3SS_substrate_exporter"/>
</dbReference>
<dbReference type="InterPro" id="IPR006136">
    <property type="entry name" value="FlhB"/>
</dbReference>
<evidence type="ECO:0000256" key="14">
    <source>
        <dbReference type="SAM" id="MobiDB-lite"/>
    </source>
</evidence>
<feature type="compositionally biased region" description="Basic and acidic residues" evidence="14">
    <location>
        <begin position="7"/>
        <end position="26"/>
    </location>
</feature>
<name>A0ABV2EMJ2_9CAUL</name>
<keyword evidence="15" id="KW-0966">Cell projection</keyword>
<comment type="caution">
    <text evidence="13">Lacks conserved residue(s) required for the propagation of feature annotation.</text>
</comment>
<protein>
    <recommendedName>
        <fullName evidence="3 13">Flagellar biosynthetic protein FlhB</fullName>
    </recommendedName>
</protein>
<dbReference type="InterPro" id="IPR029025">
    <property type="entry name" value="T3SS_substrate_exporter_C"/>
</dbReference>
<gene>
    <name evidence="13" type="primary">flhB</name>
    <name evidence="15" type="ORF">ABID41_003417</name>
</gene>
<keyword evidence="7 13" id="KW-1005">Bacterial flagellum biogenesis</keyword>
<feature type="transmembrane region" description="Helical" evidence="13">
    <location>
        <begin position="93"/>
        <end position="117"/>
    </location>
</feature>
<evidence type="ECO:0000313" key="16">
    <source>
        <dbReference type="Proteomes" id="UP001549110"/>
    </source>
</evidence>
<dbReference type="Gene3D" id="3.40.1690.10">
    <property type="entry name" value="secretion proteins EscU"/>
    <property type="match status" value="1"/>
</dbReference>
<keyword evidence="9 13" id="KW-1133">Transmembrane helix</keyword>
<keyword evidence="11 13" id="KW-1006">Bacterial flagellum protein export</keyword>
<dbReference type="PANTHER" id="PTHR30531:SF12">
    <property type="entry name" value="FLAGELLAR BIOSYNTHETIC PROTEIN FLHB"/>
    <property type="match status" value="1"/>
</dbReference>
<dbReference type="SUPFAM" id="SSF160544">
    <property type="entry name" value="EscU C-terminal domain-like"/>
    <property type="match status" value="1"/>
</dbReference>
<proteinExistence type="inferred from homology"/>
<evidence type="ECO:0000256" key="7">
    <source>
        <dbReference type="ARBA" id="ARBA00022795"/>
    </source>
</evidence>
<reference evidence="15 16" key="1">
    <citation type="submission" date="2024-06" db="EMBL/GenBank/DDBJ databases">
        <title>Genomic Encyclopedia of Type Strains, Phase IV (KMG-IV): sequencing the most valuable type-strain genomes for metagenomic binning, comparative biology and taxonomic classification.</title>
        <authorList>
            <person name="Goeker M."/>
        </authorList>
    </citation>
    <scope>NUCLEOTIDE SEQUENCE [LARGE SCALE GENOMIC DNA]</scope>
    <source>
        <strain evidence="15 16">DSM 17809</strain>
    </source>
</reference>
<dbReference type="EMBL" id="JBEPLU010000003">
    <property type="protein sequence ID" value="MET3528278.1"/>
    <property type="molecule type" value="Genomic_DNA"/>
</dbReference>
<evidence type="ECO:0000256" key="2">
    <source>
        <dbReference type="ARBA" id="ARBA00010690"/>
    </source>
</evidence>
<feature type="transmembrane region" description="Helical" evidence="13">
    <location>
        <begin position="190"/>
        <end position="212"/>
    </location>
</feature>
<keyword evidence="10 13" id="KW-0472">Membrane</keyword>
<keyword evidence="6 13" id="KW-0812">Transmembrane</keyword>
<evidence type="ECO:0000256" key="11">
    <source>
        <dbReference type="ARBA" id="ARBA00023225"/>
    </source>
</evidence>
<evidence type="ECO:0000256" key="3">
    <source>
        <dbReference type="ARBA" id="ARBA00021622"/>
    </source>
</evidence>
<evidence type="ECO:0000256" key="10">
    <source>
        <dbReference type="ARBA" id="ARBA00023136"/>
    </source>
</evidence>
<keyword evidence="4 13" id="KW-0813">Transport</keyword>
<keyword evidence="16" id="KW-1185">Reference proteome</keyword>
<comment type="subcellular location">
    <subcellularLocation>
        <location evidence="1">Cell membrane</location>
        <topology evidence="1">Multi-pass membrane protein</topology>
    </subcellularLocation>
</comment>
<evidence type="ECO:0000256" key="1">
    <source>
        <dbReference type="ARBA" id="ARBA00004651"/>
    </source>
</evidence>
<dbReference type="NCBIfam" id="TIGR00328">
    <property type="entry name" value="flhB"/>
    <property type="match status" value="1"/>
</dbReference>
<dbReference type="PRINTS" id="PR00950">
    <property type="entry name" value="TYPE3IMSPROT"/>
</dbReference>
<evidence type="ECO:0000256" key="9">
    <source>
        <dbReference type="ARBA" id="ARBA00022989"/>
    </source>
</evidence>
<evidence type="ECO:0000256" key="8">
    <source>
        <dbReference type="ARBA" id="ARBA00022927"/>
    </source>
</evidence>
<evidence type="ECO:0000256" key="13">
    <source>
        <dbReference type="RuleBase" id="RU364091"/>
    </source>
</evidence>
<evidence type="ECO:0000256" key="4">
    <source>
        <dbReference type="ARBA" id="ARBA00022448"/>
    </source>
</evidence>
<evidence type="ECO:0000256" key="5">
    <source>
        <dbReference type="ARBA" id="ARBA00022475"/>
    </source>
</evidence>
<dbReference type="Proteomes" id="UP001549110">
    <property type="component" value="Unassembled WGS sequence"/>
</dbReference>
<organism evidence="15 16">
    <name type="scientific">Phenylobacterium koreense</name>
    <dbReference type="NCBI Taxonomy" id="266125"/>
    <lineage>
        <taxon>Bacteria</taxon>
        <taxon>Pseudomonadati</taxon>
        <taxon>Pseudomonadota</taxon>
        <taxon>Alphaproteobacteria</taxon>
        <taxon>Caulobacterales</taxon>
        <taxon>Caulobacteraceae</taxon>
        <taxon>Phenylobacterium</taxon>
    </lineage>
</organism>
<keyword evidence="15" id="KW-0969">Cilium</keyword>
<dbReference type="RefSeq" id="WP_354298236.1">
    <property type="nucleotide sequence ID" value="NZ_JBEPLU010000003.1"/>
</dbReference>
<dbReference type="Pfam" id="PF01312">
    <property type="entry name" value="Bac_export_2"/>
    <property type="match status" value="1"/>
</dbReference>
<feature type="transmembrane region" description="Helical" evidence="13">
    <location>
        <begin position="34"/>
        <end position="54"/>
    </location>
</feature>
<keyword evidence="15" id="KW-0282">Flagellum</keyword>
<evidence type="ECO:0000256" key="12">
    <source>
        <dbReference type="ARBA" id="ARBA00025078"/>
    </source>
</evidence>
<accession>A0ABV2EMJ2</accession>
<comment type="function">
    <text evidence="12 13">Required for formation of the rod structure in the basal body of the flagellar apparatus. Together with FliI and FliH, may constitute the export apparatus of flagellin.</text>
</comment>
<evidence type="ECO:0000256" key="6">
    <source>
        <dbReference type="ARBA" id="ARBA00022692"/>
    </source>
</evidence>
<comment type="similarity">
    <text evidence="2 13">Belongs to the type III secretion exporter family.</text>
</comment>
<keyword evidence="5 13" id="KW-1003">Cell membrane</keyword>